<dbReference type="InterPro" id="IPR040999">
    <property type="entry name" value="Mak_N_cap"/>
</dbReference>
<evidence type="ECO:0000256" key="7">
    <source>
        <dbReference type="ARBA" id="ARBA00022679"/>
    </source>
</evidence>
<dbReference type="SUPFAM" id="SSF56112">
    <property type="entry name" value="Protein kinase-like (PK-like)"/>
    <property type="match status" value="1"/>
</dbReference>
<evidence type="ECO:0000256" key="2">
    <source>
        <dbReference type="ARBA" id="ARBA00006219"/>
    </source>
</evidence>
<comment type="catalytic activity">
    <reaction evidence="14">
        <text>D-maltose + ATP = alpha-maltose 1-phosphate + ADP + H(+)</text>
        <dbReference type="Rhea" id="RHEA:31915"/>
        <dbReference type="ChEBI" id="CHEBI:15378"/>
        <dbReference type="ChEBI" id="CHEBI:17306"/>
        <dbReference type="ChEBI" id="CHEBI:30616"/>
        <dbReference type="ChEBI" id="CHEBI:63576"/>
        <dbReference type="ChEBI" id="CHEBI:456216"/>
        <dbReference type="EC" id="2.7.1.175"/>
    </reaction>
</comment>
<dbReference type="EC" id="2.7.1.175" evidence="4"/>
<dbReference type="EMBL" id="JAAGWK010000025">
    <property type="protein sequence ID" value="NEL55693.1"/>
    <property type="molecule type" value="Genomic_DNA"/>
</dbReference>
<evidence type="ECO:0000256" key="5">
    <source>
        <dbReference type="ARBA" id="ARBA00013882"/>
    </source>
</evidence>
<evidence type="ECO:0000256" key="13">
    <source>
        <dbReference type="ARBA" id="ARBA00031251"/>
    </source>
</evidence>
<evidence type="ECO:0000256" key="6">
    <source>
        <dbReference type="ARBA" id="ARBA00022600"/>
    </source>
</evidence>
<dbReference type="Proteomes" id="UP000470470">
    <property type="component" value="Unassembled WGS sequence"/>
</dbReference>
<evidence type="ECO:0000256" key="4">
    <source>
        <dbReference type="ARBA" id="ARBA00011962"/>
    </source>
</evidence>
<keyword evidence="10" id="KW-0067">ATP-binding</keyword>
<protein>
    <recommendedName>
        <fullName evidence="5">Maltokinase</fullName>
        <ecNumber evidence="4">2.7.1.175</ecNumber>
    </recommendedName>
    <alternativeName>
        <fullName evidence="13">Maltose-1-phosphate synthase</fullName>
    </alternativeName>
</protein>
<dbReference type="RefSeq" id="WP_152728297.1">
    <property type="nucleotide sequence ID" value="NZ_JAABOZ010000010.1"/>
</dbReference>
<evidence type="ECO:0000256" key="3">
    <source>
        <dbReference type="ARBA" id="ARBA00011245"/>
    </source>
</evidence>
<evidence type="ECO:0000256" key="14">
    <source>
        <dbReference type="ARBA" id="ARBA00049067"/>
    </source>
</evidence>
<dbReference type="GO" id="GO:0005978">
    <property type="term" value="P:glycogen biosynthetic process"/>
    <property type="evidence" value="ECO:0007669"/>
    <property type="project" value="UniProtKB-UniPathway"/>
</dbReference>
<accession>A0A7K3WJJ2</accession>
<dbReference type="GO" id="GO:0005524">
    <property type="term" value="F:ATP binding"/>
    <property type="evidence" value="ECO:0007669"/>
    <property type="project" value="UniProtKB-KW"/>
</dbReference>
<evidence type="ECO:0000256" key="11">
    <source>
        <dbReference type="ARBA" id="ARBA00023056"/>
    </source>
</evidence>
<dbReference type="UniPathway" id="UPA00164"/>
<evidence type="ECO:0000256" key="1">
    <source>
        <dbReference type="ARBA" id="ARBA00004964"/>
    </source>
</evidence>
<organism evidence="16 17">
    <name type="scientific">Goekera deserti</name>
    <dbReference type="NCBI Taxonomy" id="2497753"/>
    <lineage>
        <taxon>Bacteria</taxon>
        <taxon>Bacillati</taxon>
        <taxon>Actinomycetota</taxon>
        <taxon>Actinomycetes</taxon>
        <taxon>Geodermatophilales</taxon>
        <taxon>Geodermatophilaceae</taxon>
        <taxon>Goekera</taxon>
    </lineage>
</organism>
<evidence type="ECO:0000256" key="12">
    <source>
        <dbReference type="ARBA" id="ARBA00023277"/>
    </source>
</evidence>
<feature type="domain" description="Maltokinase N-terminal cap" evidence="15">
    <location>
        <begin position="11"/>
        <end position="96"/>
    </location>
</feature>
<dbReference type="AlphaFoldDB" id="A0A7K3WJJ2"/>
<keyword evidence="17" id="KW-1185">Reference proteome</keyword>
<evidence type="ECO:0000256" key="10">
    <source>
        <dbReference type="ARBA" id="ARBA00022840"/>
    </source>
</evidence>
<dbReference type="Gene3D" id="3.90.1200.10">
    <property type="match status" value="1"/>
</dbReference>
<name>A0A7K3WJJ2_9ACTN</name>
<reference evidence="16 17" key="1">
    <citation type="submission" date="2020-02" db="EMBL/GenBank/DDBJ databases">
        <title>The whole genome sequence of CPCC 205119.</title>
        <authorList>
            <person name="Jiang Z."/>
        </authorList>
    </citation>
    <scope>NUCLEOTIDE SEQUENCE [LARGE SCALE GENOMIC DNA]</scope>
    <source>
        <strain evidence="16 17">CPCC 205119</strain>
    </source>
</reference>
<keyword evidence="11" id="KW-0320">Glycogen biosynthesis</keyword>
<comment type="subunit">
    <text evidence="3">Monomer.</text>
</comment>
<comment type="caution">
    <text evidence="16">The sequence shown here is derived from an EMBL/GenBank/DDBJ whole genome shotgun (WGS) entry which is preliminary data.</text>
</comment>
<sequence length="454" mass="50060">MSALTDLLREWMPHQRWFGGKGREWADVDEEGFFLDEGDPAVSVHRVRVTFTDGAADTYLVPLSWRDHHVEELAHAFVGTIPYSGRETYAYDALRDRDATVPWLTNLVAAATVGPMRFHPAGVDYIPEGTPGDVISTEQSNTSLVFGQTAILKLFRRLEPGLNPDVEIHDALRRADNEHIAPLLGHIEIDDADGEPATVGMLQSFVSNASDGWRLATASVRDLYAEADLHADEVGGDFAGESERLGAATASVHADLARVLPSEPAERAWYDEVAAAMNARLDAAVAVVPELAAHADGLRRLYAAVARTEEPVVRQRVHGDLHLGQVLRTATGWVVLDFEGEPARPLAERRELDTPLRDVAGMLRSFDYAARHMLIEQPEDNQRAYRAQEWAERNRAAFCTGYSEASGLDPCGGSPLLRAFEADKAVYECVYEARNRPNWLMIPLTSLSRLSAGE</sequence>
<comment type="pathway">
    <text evidence="1">Glycan biosynthesis; glycogen biosynthesis.</text>
</comment>
<dbReference type="Pfam" id="PF18085">
    <property type="entry name" value="Mak_N_cap"/>
    <property type="match status" value="1"/>
</dbReference>
<dbReference type="InterPro" id="IPR011009">
    <property type="entry name" value="Kinase-like_dom_sf"/>
</dbReference>
<proteinExistence type="inferred from homology"/>
<evidence type="ECO:0000256" key="9">
    <source>
        <dbReference type="ARBA" id="ARBA00022777"/>
    </source>
</evidence>
<evidence type="ECO:0000259" key="15">
    <source>
        <dbReference type="Pfam" id="PF18085"/>
    </source>
</evidence>
<evidence type="ECO:0000313" key="16">
    <source>
        <dbReference type="EMBL" id="NEL55693.1"/>
    </source>
</evidence>
<keyword evidence="6" id="KW-0321">Glycogen metabolism</keyword>
<evidence type="ECO:0000313" key="17">
    <source>
        <dbReference type="Proteomes" id="UP000470470"/>
    </source>
</evidence>
<evidence type="ECO:0000256" key="8">
    <source>
        <dbReference type="ARBA" id="ARBA00022741"/>
    </source>
</evidence>
<gene>
    <name evidence="16" type="ORF">G1H19_17060</name>
</gene>
<comment type="similarity">
    <text evidence="2">Belongs to the aminoglycoside phosphotransferase family.</text>
</comment>
<dbReference type="GO" id="GO:0016301">
    <property type="term" value="F:kinase activity"/>
    <property type="evidence" value="ECO:0007669"/>
    <property type="project" value="UniProtKB-KW"/>
</dbReference>
<keyword evidence="8" id="KW-0547">Nucleotide-binding</keyword>
<keyword evidence="9" id="KW-0418">Kinase</keyword>
<keyword evidence="7" id="KW-0808">Transferase</keyword>
<keyword evidence="12" id="KW-0119">Carbohydrate metabolism</keyword>